<evidence type="ECO:0000313" key="3">
    <source>
        <dbReference type="Proteomes" id="UP000266389"/>
    </source>
</evidence>
<dbReference type="InterPro" id="IPR013216">
    <property type="entry name" value="Methyltransf_11"/>
</dbReference>
<dbReference type="GO" id="GO:0032259">
    <property type="term" value="P:methylation"/>
    <property type="evidence" value="ECO:0007669"/>
    <property type="project" value="UniProtKB-KW"/>
</dbReference>
<keyword evidence="2" id="KW-0489">Methyltransferase</keyword>
<protein>
    <submittedName>
        <fullName evidence="2">Class I SAM-dependent methyltransferase</fullName>
    </submittedName>
</protein>
<proteinExistence type="predicted"/>
<evidence type="ECO:0000313" key="2">
    <source>
        <dbReference type="EMBL" id="RFM25266.1"/>
    </source>
</evidence>
<accession>A0A395M3F1</accession>
<gene>
    <name evidence="2" type="ORF">D0433_01185</name>
</gene>
<dbReference type="CDD" id="cd02440">
    <property type="entry name" value="AdoMet_MTases"/>
    <property type="match status" value="1"/>
</dbReference>
<dbReference type="AlphaFoldDB" id="A0A395M3F1"/>
<keyword evidence="2" id="KW-0808">Transferase</keyword>
<dbReference type="InterPro" id="IPR029063">
    <property type="entry name" value="SAM-dependent_MTases_sf"/>
</dbReference>
<dbReference type="Gene3D" id="3.40.50.150">
    <property type="entry name" value="Vaccinia Virus protein VP39"/>
    <property type="match status" value="1"/>
</dbReference>
<dbReference type="Pfam" id="PF08241">
    <property type="entry name" value="Methyltransf_11"/>
    <property type="match status" value="1"/>
</dbReference>
<evidence type="ECO:0000259" key="1">
    <source>
        <dbReference type="Pfam" id="PF08241"/>
    </source>
</evidence>
<comment type="caution">
    <text evidence="2">The sequence shown here is derived from an EMBL/GenBank/DDBJ whole genome shotgun (WGS) entry which is preliminary data.</text>
</comment>
<organism evidence="2 3">
    <name type="scientific">Candidatus Thermochlorobacter aerophilus</name>
    <dbReference type="NCBI Taxonomy" id="1868324"/>
    <lineage>
        <taxon>Bacteria</taxon>
        <taxon>Pseudomonadati</taxon>
        <taxon>Chlorobiota</taxon>
        <taxon>Chlorobiia</taxon>
        <taxon>Chlorobiales</taxon>
        <taxon>Candidatus Thermochlorobacteriaceae</taxon>
        <taxon>Candidatus Thermochlorobacter</taxon>
    </lineage>
</organism>
<sequence>MSEFLWNVQARFYETLRANPISKKILQEENHALMQLLHRIPKKQIAKLLDVGAGEGNALGVWNRSGLKCSEIYAVDCSEKMLQRLQKKIPVAKVVRAHATQLPFADETFEVILCIGVSEYVQNIALLLKELARVLVQKGFLLITASIRSWLNVPRYLYLHPLFFRKESELLALFEERKLAILAKSKTRLQMQFLLQKEAAG</sequence>
<dbReference type="PANTHER" id="PTHR43591:SF24">
    <property type="entry name" value="2-METHOXY-6-POLYPRENYL-1,4-BENZOQUINOL METHYLASE, MITOCHONDRIAL"/>
    <property type="match status" value="1"/>
</dbReference>
<reference evidence="2 3" key="1">
    <citation type="journal article" date="2011" name="ISME J.">
        <title>Community ecology of hot spring cyanobacterial mats: predominant populations and their functional potential.</title>
        <authorList>
            <person name="Klatt C.G."/>
            <person name="Wood J.M."/>
            <person name="Rusch D.B."/>
            <person name="Bateson M.M."/>
            <person name="Hamamura N."/>
            <person name="Heidelberg J.F."/>
            <person name="Grossman A.R."/>
            <person name="Bhaya D."/>
            <person name="Cohan F.M."/>
            <person name="Kuhl M."/>
            <person name="Bryant D.A."/>
            <person name="Ward D.M."/>
        </authorList>
    </citation>
    <scope>NUCLEOTIDE SEQUENCE [LARGE SCALE GENOMIC DNA]</scope>
    <source>
        <strain evidence="2">OS</strain>
    </source>
</reference>
<feature type="domain" description="Methyltransferase type 11" evidence="1">
    <location>
        <begin position="49"/>
        <end position="143"/>
    </location>
</feature>
<dbReference type="GO" id="GO:0008757">
    <property type="term" value="F:S-adenosylmethionine-dependent methyltransferase activity"/>
    <property type="evidence" value="ECO:0007669"/>
    <property type="project" value="InterPro"/>
</dbReference>
<dbReference type="PANTHER" id="PTHR43591">
    <property type="entry name" value="METHYLTRANSFERASE"/>
    <property type="match status" value="1"/>
</dbReference>
<dbReference type="SUPFAM" id="SSF53335">
    <property type="entry name" value="S-adenosyl-L-methionine-dependent methyltransferases"/>
    <property type="match status" value="1"/>
</dbReference>
<dbReference type="Proteomes" id="UP000266389">
    <property type="component" value="Unassembled WGS sequence"/>
</dbReference>
<name>A0A395M3F1_9BACT</name>
<dbReference type="EMBL" id="PHFL01000007">
    <property type="protein sequence ID" value="RFM25266.1"/>
    <property type="molecule type" value="Genomic_DNA"/>
</dbReference>